<keyword evidence="6" id="KW-0812">Transmembrane</keyword>
<gene>
    <name evidence="10" type="ORF">B4U79_08024</name>
</gene>
<keyword evidence="2" id="KW-0343">GTPase activation</keyword>
<dbReference type="InterPro" id="IPR008936">
    <property type="entry name" value="Rho_GTPase_activation_prot"/>
</dbReference>
<accession>A0A3S3SFY1</accession>
<feature type="domain" description="Rho-GAP" evidence="9">
    <location>
        <begin position="441"/>
        <end position="631"/>
    </location>
</feature>
<comment type="caution">
    <text evidence="10">The sequence shown here is derived from an EMBL/GenBank/DDBJ whole genome shotgun (WGS) entry which is preliminary data.</text>
</comment>
<sequence>MGLLPIEFTDCLTDSPYFRENLHAHERELDTTSIQIKGLIREVKELLNAAKTLSRAQRNLADTLSKFEFQCIGGSQTDDEIVIAGALKEFGRLLSTIEDERERMLERAASSFIEPIEKFRRDQIFGAKEQKKKFDKETAKFCQSLERHLNLSTKKSETHLQEADASLVMEQRHFYQASLEYVHKLQEVQERKKFEFVETILTFMYGWLTFYHQGHEVAKEFKSFMIDLQIRLQRTRENYNATHDETENLMRKMLEIRKTVLNYKFLLTELFVNLYFLIFYLYVFLLDRMLFDLNFKFALIFGMKKPQDPGTLNKMYSRQGYLFLMEKKAFGTTWVKTFCQYQKEYRRFTMIPYNQTVGKITTTETITLKECVRRMSDSIDKRFCFDIVAADKPVTFTFQALSEEDRKLWVDAMDGKDPIQLQSSSSNVNAKSLINTRHEECLLDDLGFAFVRKCIDIIETRGLEDQGLYRVGGVSSKVSRLIQTAFDRKKHSNEGEIVFEFDNPDEWEIRTITSALKFYFRNLPEPLLTYRLHNAFIAAAKQENRVKRVDDIHSLIHQLPKLNFDMLHLLIQHLKKVAQNAEKNLMPVNNLGVCLGPSLLRPEEESVAAIMDTKFANVVVEILIENCDKIFNTTPNDTANKRSAADSSLQPQQISPITASNTYDPQGTQIMNQSGYTSRGPITYTESTSTNNLNTYATVPVRGSHNQVYRSSSQNQLAQAQQQQTQHQHIQFRNRPTYQQTMSYQQPPISGMQYSSQPLPMYPMHLSEPVTPRQGFRPIAVYNPWNSQSNLTALQMTENHSESKSPVNSAGESLPNHQHQQQSSPRTSPSLTNQCGSTVFYSYNSNNTRQPQSQQSSVSNTSASNAASSSISNLSTSSKGPGRKVRTLYACVGENESELSFEPNVVICNVRQSKEQGWLEGYYNGKVGLIPQNYVQFID</sequence>
<dbReference type="InterPro" id="IPR036028">
    <property type="entry name" value="SH3-like_dom_sf"/>
</dbReference>
<dbReference type="SMART" id="SM00324">
    <property type="entry name" value="RhoGAP"/>
    <property type="match status" value="1"/>
</dbReference>
<dbReference type="PROSITE" id="PS50238">
    <property type="entry name" value="RHOGAP"/>
    <property type="match status" value="1"/>
</dbReference>
<dbReference type="GO" id="GO:0005096">
    <property type="term" value="F:GTPase activator activity"/>
    <property type="evidence" value="ECO:0007669"/>
    <property type="project" value="UniProtKB-KW"/>
</dbReference>
<dbReference type="GO" id="GO:0007165">
    <property type="term" value="P:signal transduction"/>
    <property type="evidence" value="ECO:0007669"/>
    <property type="project" value="InterPro"/>
</dbReference>
<reference evidence="10 11" key="1">
    <citation type="journal article" date="2018" name="Gigascience">
        <title>Genomes of trombidid mites reveal novel predicted allergens and laterally-transferred genes associated with secondary metabolism.</title>
        <authorList>
            <person name="Dong X."/>
            <person name="Chaisiri K."/>
            <person name="Xia D."/>
            <person name="Armstrong S.D."/>
            <person name="Fang Y."/>
            <person name="Donnelly M.J."/>
            <person name="Kadowaki T."/>
            <person name="McGarry J.W."/>
            <person name="Darby A.C."/>
            <person name="Makepeace B.L."/>
        </authorList>
    </citation>
    <scope>NUCLEOTIDE SEQUENCE [LARGE SCALE GENOMIC DNA]</scope>
    <source>
        <strain evidence="10">UoL-WK</strain>
    </source>
</reference>
<dbReference type="FunFam" id="1.20.1270.60:FF:000001">
    <property type="entry name" value="Rho GTPase-activating protein 26"/>
    <property type="match status" value="1"/>
</dbReference>
<dbReference type="Pfam" id="PF07653">
    <property type="entry name" value="SH3_2"/>
    <property type="match status" value="1"/>
</dbReference>
<dbReference type="CDD" id="cd07602">
    <property type="entry name" value="BAR_RhoGAP_OPHN1-like"/>
    <property type="match status" value="1"/>
</dbReference>
<feature type="compositionally biased region" description="Polar residues" evidence="5">
    <location>
        <begin position="645"/>
        <end position="677"/>
    </location>
</feature>
<feature type="region of interest" description="Disordered" evidence="5">
    <location>
        <begin position="638"/>
        <end position="689"/>
    </location>
</feature>
<feature type="domain" description="PH" evidence="8">
    <location>
        <begin position="315"/>
        <end position="418"/>
    </location>
</feature>
<evidence type="ECO:0000256" key="1">
    <source>
        <dbReference type="ARBA" id="ARBA00022443"/>
    </source>
</evidence>
<dbReference type="InterPro" id="IPR001452">
    <property type="entry name" value="SH3_domain"/>
</dbReference>
<evidence type="ECO:0000313" key="11">
    <source>
        <dbReference type="Proteomes" id="UP000285301"/>
    </source>
</evidence>
<dbReference type="CDD" id="cd11882">
    <property type="entry name" value="SH3_GRAF-like"/>
    <property type="match status" value="1"/>
</dbReference>
<evidence type="ECO:0000256" key="4">
    <source>
        <dbReference type="SAM" id="Coils"/>
    </source>
</evidence>
<dbReference type="Gene3D" id="1.10.555.10">
    <property type="entry name" value="Rho GTPase activation protein"/>
    <property type="match status" value="1"/>
</dbReference>
<keyword evidence="4" id="KW-0175">Coiled coil</keyword>
<dbReference type="InterPro" id="IPR047225">
    <property type="entry name" value="PH_GRAF"/>
</dbReference>
<dbReference type="EMBL" id="NCKU01000954">
    <property type="protein sequence ID" value="RWS13550.1"/>
    <property type="molecule type" value="Genomic_DNA"/>
</dbReference>
<evidence type="ECO:0000256" key="2">
    <source>
        <dbReference type="ARBA" id="ARBA00022468"/>
    </source>
</evidence>
<dbReference type="PROSITE" id="PS50002">
    <property type="entry name" value="SH3"/>
    <property type="match status" value="1"/>
</dbReference>
<dbReference type="FunFam" id="2.30.29.30:FF:000496">
    <property type="entry name" value="Rho GTPase-activating protein"/>
    <property type="match status" value="1"/>
</dbReference>
<feature type="transmembrane region" description="Helical" evidence="6">
    <location>
        <begin position="260"/>
        <end position="285"/>
    </location>
</feature>
<feature type="region of interest" description="Disordered" evidence="5">
    <location>
        <begin position="796"/>
        <end position="882"/>
    </location>
</feature>
<organism evidence="10 11">
    <name type="scientific">Dinothrombium tinctorium</name>
    <dbReference type="NCBI Taxonomy" id="1965070"/>
    <lineage>
        <taxon>Eukaryota</taxon>
        <taxon>Metazoa</taxon>
        <taxon>Ecdysozoa</taxon>
        <taxon>Arthropoda</taxon>
        <taxon>Chelicerata</taxon>
        <taxon>Arachnida</taxon>
        <taxon>Acari</taxon>
        <taxon>Acariformes</taxon>
        <taxon>Trombidiformes</taxon>
        <taxon>Prostigmata</taxon>
        <taxon>Anystina</taxon>
        <taxon>Parasitengona</taxon>
        <taxon>Trombidioidea</taxon>
        <taxon>Trombidiidae</taxon>
        <taxon>Dinothrombium</taxon>
    </lineage>
</organism>
<feature type="compositionally biased region" description="Polar residues" evidence="5">
    <location>
        <begin position="796"/>
        <end position="851"/>
    </location>
</feature>
<dbReference type="SUPFAM" id="SSF50729">
    <property type="entry name" value="PH domain-like"/>
    <property type="match status" value="1"/>
</dbReference>
<keyword evidence="6" id="KW-0472">Membrane</keyword>
<feature type="coiled-coil region" evidence="4">
    <location>
        <begin position="22"/>
        <end position="56"/>
    </location>
</feature>
<dbReference type="SMART" id="SM00233">
    <property type="entry name" value="PH"/>
    <property type="match status" value="1"/>
</dbReference>
<dbReference type="Gene3D" id="2.30.30.40">
    <property type="entry name" value="SH3 Domains"/>
    <property type="match status" value="1"/>
</dbReference>
<evidence type="ECO:0000256" key="5">
    <source>
        <dbReference type="SAM" id="MobiDB-lite"/>
    </source>
</evidence>
<evidence type="ECO:0000256" key="6">
    <source>
        <dbReference type="SAM" id="Phobius"/>
    </source>
</evidence>
<evidence type="ECO:0000259" key="7">
    <source>
        <dbReference type="PROSITE" id="PS50002"/>
    </source>
</evidence>
<dbReference type="SUPFAM" id="SSF48350">
    <property type="entry name" value="GTPase activation domain, GAP"/>
    <property type="match status" value="1"/>
</dbReference>
<dbReference type="Gene3D" id="1.20.1270.60">
    <property type="entry name" value="Arfaptin homology (AH) domain/BAR domain"/>
    <property type="match status" value="1"/>
</dbReference>
<keyword evidence="11" id="KW-1185">Reference proteome</keyword>
<dbReference type="Pfam" id="PF00169">
    <property type="entry name" value="PH"/>
    <property type="match status" value="1"/>
</dbReference>
<dbReference type="InterPro" id="IPR011993">
    <property type="entry name" value="PH-like_dom_sf"/>
</dbReference>
<feature type="compositionally biased region" description="Low complexity" evidence="5">
    <location>
        <begin position="852"/>
        <end position="878"/>
    </location>
</feature>
<keyword evidence="1 3" id="KW-0728">SH3 domain</keyword>
<protein>
    <submittedName>
        <fullName evidence="10">Rho GTPase-activating protein 26-like protein</fullName>
    </submittedName>
</protein>
<dbReference type="Proteomes" id="UP000285301">
    <property type="component" value="Unassembled WGS sequence"/>
</dbReference>
<dbReference type="GO" id="GO:0005737">
    <property type="term" value="C:cytoplasm"/>
    <property type="evidence" value="ECO:0007669"/>
    <property type="project" value="InterPro"/>
</dbReference>
<dbReference type="OrthoDB" id="3183924at2759"/>
<dbReference type="Gene3D" id="2.30.29.30">
    <property type="entry name" value="Pleckstrin-homology domain (PH domain)/Phosphotyrosine-binding domain (PTB)"/>
    <property type="match status" value="1"/>
</dbReference>
<name>A0A3S3SFY1_9ACAR</name>
<evidence type="ECO:0000259" key="8">
    <source>
        <dbReference type="PROSITE" id="PS50003"/>
    </source>
</evidence>
<dbReference type="AlphaFoldDB" id="A0A3S3SFY1"/>
<keyword evidence="6" id="KW-1133">Transmembrane helix</keyword>
<evidence type="ECO:0000259" key="9">
    <source>
        <dbReference type="PROSITE" id="PS50238"/>
    </source>
</evidence>
<dbReference type="SUPFAM" id="SSF103657">
    <property type="entry name" value="BAR/IMD domain-like"/>
    <property type="match status" value="1"/>
</dbReference>
<dbReference type="PROSITE" id="PS50003">
    <property type="entry name" value="PH_DOMAIN"/>
    <property type="match status" value="1"/>
</dbReference>
<dbReference type="InterPro" id="IPR047234">
    <property type="entry name" value="GRAF_fam"/>
</dbReference>
<proteinExistence type="predicted"/>
<dbReference type="CDD" id="cd01249">
    <property type="entry name" value="BAR-PH_GRAF_family"/>
    <property type="match status" value="1"/>
</dbReference>
<dbReference type="PANTHER" id="PTHR12552">
    <property type="entry name" value="OLIGOPHRENIN 1"/>
    <property type="match status" value="1"/>
</dbReference>
<dbReference type="InterPro" id="IPR004148">
    <property type="entry name" value="BAR_dom"/>
</dbReference>
<dbReference type="PANTHER" id="PTHR12552:SF1">
    <property type="entry name" value="RHO GTPASE-ACTIVATING PROTEIN GRAF"/>
    <property type="match status" value="1"/>
</dbReference>
<evidence type="ECO:0000313" key="10">
    <source>
        <dbReference type="EMBL" id="RWS13550.1"/>
    </source>
</evidence>
<dbReference type="InterPro" id="IPR001849">
    <property type="entry name" value="PH_domain"/>
</dbReference>
<feature type="domain" description="SH3" evidence="7">
    <location>
        <begin position="880"/>
        <end position="939"/>
    </location>
</feature>
<dbReference type="FunFam" id="1.10.555.10:FF:000006">
    <property type="entry name" value="Rho GTPase activating protein 26"/>
    <property type="match status" value="1"/>
</dbReference>
<dbReference type="InterPro" id="IPR000198">
    <property type="entry name" value="RhoGAP_dom"/>
</dbReference>
<dbReference type="Pfam" id="PF16746">
    <property type="entry name" value="BAR_3"/>
    <property type="match status" value="1"/>
</dbReference>
<dbReference type="SMART" id="SM00326">
    <property type="entry name" value="SH3"/>
    <property type="match status" value="1"/>
</dbReference>
<dbReference type="SUPFAM" id="SSF50044">
    <property type="entry name" value="SH3-domain"/>
    <property type="match status" value="1"/>
</dbReference>
<dbReference type="Pfam" id="PF00620">
    <property type="entry name" value="RhoGAP"/>
    <property type="match status" value="1"/>
</dbReference>
<dbReference type="InterPro" id="IPR027267">
    <property type="entry name" value="AH/BAR_dom_sf"/>
</dbReference>
<evidence type="ECO:0000256" key="3">
    <source>
        <dbReference type="PROSITE-ProRule" id="PRU00192"/>
    </source>
</evidence>
<dbReference type="STRING" id="1965070.A0A3S3SFY1"/>